<dbReference type="InterPro" id="IPR051454">
    <property type="entry name" value="RNA/ubiquinone_mod_enzymes"/>
</dbReference>
<dbReference type="UniPathway" id="UPA00232"/>
<dbReference type="GO" id="GO:0051539">
    <property type="term" value="F:4 iron, 4 sulfur cluster binding"/>
    <property type="evidence" value="ECO:0007669"/>
    <property type="project" value="UniProtKB-UniRule"/>
</dbReference>
<keyword evidence="1" id="KW-0831">Ubiquinone biosynthesis</keyword>
<evidence type="ECO:0000256" key="1">
    <source>
        <dbReference type="HAMAP-Rule" id="MF_02232"/>
    </source>
</evidence>
<dbReference type="STRING" id="144026.SAMN04488568_12242"/>
<comment type="function">
    <text evidence="1">Required for O(2)-independent ubiquinone (coenzyme Q) biosynthesis. Together with UbiV, is essential for the C6-hydroxylation reaction in the oxygen-independent ubiquinone biosynthesis pathway.</text>
</comment>
<dbReference type="EMBL" id="FNHG01000022">
    <property type="protein sequence ID" value="SDM79700.1"/>
    <property type="molecule type" value="Genomic_DNA"/>
</dbReference>
<keyword evidence="1" id="KW-0004">4Fe-4S</keyword>
<keyword evidence="2" id="KW-0378">Hydrolase</keyword>
<evidence type="ECO:0000313" key="3">
    <source>
        <dbReference type="Proteomes" id="UP000199759"/>
    </source>
</evidence>
<reference evidence="2 3" key="1">
    <citation type="submission" date="2016-10" db="EMBL/GenBank/DDBJ databases">
        <authorList>
            <person name="de Groot N.N."/>
        </authorList>
    </citation>
    <scope>NUCLEOTIDE SEQUENCE [LARGE SCALE GENOMIC DNA]</scope>
    <source>
        <strain evidence="2 3">DSM 16077</strain>
    </source>
</reference>
<feature type="binding site" evidence="1">
    <location>
        <position position="174"/>
    </location>
    <ligand>
        <name>[4Fe-4S] cluster</name>
        <dbReference type="ChEBI" id="CHEBI:49883"/>
    </ligand>
</feature>
<dbReference type="Pfam" id="PF01136">
    <property type="entry name" value="Peptidase_U32"/>
    <property type="match status" value="1"/>
</dbReference>
<keyword evidence="1" id="KW-0411">Iron-sulfur</keyword>
<comment type="similarity">
    <text evidence="1">Belongs to the peptidase U32 family. UbiU subfamily.</text>
</comment>
<keyword evidence="2" id="KW-0645">Protease</keyword>
<keyword evidence="1" id="KW-0479">Metal-binding</keyword>
<dbReference type="GO" id="GO:0008233">
    <property type="term" value="F:peptidase activity"/>
    <property type="evidence" value="ECO:0007669"/>
    <property type="project" value="UniProtKB-KW"/>
</dbReference>
<dbReference type="OrthoDB" id="9758184at2"/>
<feature type="binding site" evidence="1">
    <location>
        <position position="237"/>
    </location>
    <ligand>
        <name>[4Fe-4S] cluster</name>
        <dbReference type="ChEBI" id="CHEBI:49883"/>
    </ligand>
</feature>
<dbReference type="GO" id="GO:0046872">
    <property type="term" value="F:metal ion binding"/>
    <property type="evidence" value="ECO:0007669"/>
    <property type="project" value="UniProtKB-KW"/>
</dbReference>
<dbReference type="HAMAP" id="MF_02232">
    <property type="entry name" value="UbiU"/>
    <property type="match status" value="1"/>
</dbReference>
<proteinExistence type="inferred from homology"/>
<protein>
    <recommendedName>
        <fullName evidence="1">Ubiquinone biosynthesis protein UbiU</fullName>
    </recommendedName>
</protein>
<gene>
    <name evidence="1" type="primary">ubiU</name>
    <name evidence="2" type="ORF">SAMN04488568_12242</name>
</gene>
<comment type="pathway">
    <text evidence="1">Cofactor biosynthesis; ubiquinone biosynthesis.</text>
</comment>
<comment type="subunit">
    <text evidence="1">Forms a heterodimer with UbiV.</text>
</comment>
<dbReference type="RefSeq" id="WP_091771744.1">
    <property type="nucleotide sequence ID" value="NZ_FNHG01000022.1"/>
</dbReference>
<dbReference type="PANTHER" id="PTHR30217">
    <property type="entry name" value="PEPTIDASE U32 FAMILY"/>
    <property type="match status" value="1"/>
</dbReference>
<organism evidence="2 3">
    <name type="scientific">Maricaulis salignorans</name>
    <dbReference type="NCBI Taxonomy" id="144026"/>
    <lineage>
        <taxon>Bacteria</taxon>
        <taxon>Pseudomonadati</taxon>
        <taxon>Pseudomonadota</taxon>
        <taxon>Alphaproteobacteria</taxon>
        <taxon>Maricaulales</taxon>
        <taxon>Maricaulaceae</taxon>
        <taxon>Maricaulis</taxon>
    </lineage>
</organism>
<comment type="cofactor">
    <cofactor evidence="1">
        <name>[4Fe-4S] cluster</name>
        <dbReference type="ChEBI" id="CHEBI:49883"/>
    </cofactor>
</comment>
<dbReference type="AlphaFoldDB" id="A0A1G9W5D4"/>
<dbReference type="Proteomes" id="UP000199759">
    <property type="component" value="Unassembled WGS sequence"/>
</dbReference>
<evidence type="ECO:0000313" key="2">
    <source>
        <dbReference type="EMBL" id="SDM79700.1"/>
    </source>
</evidence>
<dbReference type="GO" id="GO:0006508">
    <property type="term" value="P:proteolysis"/>
    <property type="evidence" value="ECO:0007669"/>
    <property type="project" value="UniProtKB-KW"/>
</dbReference>
<sequence>MSRGALELVCPAGTPSALRAAVNAGADTVYCGLRDETNARNFPGLNFSDAELAEAVAYAHQHGARVMVAINTFAQAGKTAIWARAVDAAAAAGADAIIAADMAVLGRAASHHPDLRLHLSVQAAAGTPEAIRFYAERFGVQRVVLPRILSIPEIKALIGEIDIEVEVFAFGGLCVMTEGRCDLSSYVTGRSPNLDGVCSPPEAVSYSRQDGSRSVALGGLTIDRKADGEPLGYPTLCKGRFMAGGQTGHLFEDPVSLNTIDVLPQLRDAGVRALKIEGRQRGKAYVEAVTRQFRQAIDGLGKTGGPAAPEGAAARAATGVTLLDTLAEGQRGTVGAYRKTWR</sequence>
<feature type="binding site" evidence="1">
    <location>
        <position position="181"/>
    </location>
    <ligand>
        <name>[4Fe-4S] cluster</name>
        <dbReference type="ChEBI" id="CHEBI:49883"/>
    </ligand>
</feature>
<keyword evidence="3" id="KW-1185">Reference proteome</keyword>
<dbReference type="PANTHER" id="PTHR30217:SF3">
    <property type="entry name" value="UBIQUINONE BIOSYNTHESIS PROTEIN UBIU"/>
    <property type="match status" value="1"/>
</dbReference>
<name>A0A1G9W5D4_9PROT</name>
<dbReference type="InterPro" id="IPR001539">
    <property type="entry name" value="Peptidase_U32"/>
</dbReference>
<feature type="binding site" evidence="1">
    <location>
        <position position="198"/>
    </location>
    <ligand>
        <name>[4Fe-4S] cluster</name>
        <dbReference type="ChEBI" id="CHEBI:49883"/>
    </ligand>
</feature>
<keyword evidence="1" id="KW-0408">Iron</keyword>
<dbReference type="InterPro" id="IPR043692">
    <property type="entry name" value="UbiU"/>
</dbReference>
<dbReference type="GO" id="GO:0006744">
    <property type="term" value="P:ubiquinone biosynthetic process"/>
    <property type="evidence" value="ECO:0007669"/>
    <property type="project" value="UniProtKB-UniRule"/>
</dbReference>
<accession>A0A1G9W5D4</accession>